<evidence type="ECO:0000313" key="2">
    <source>
        <dbReference type="Proteomes" id="UP000535589"/>
    </source>
</evidence>
<dbReference type="EMBL" id="JABAIK010000001">
    <property type="protein sequence ID" value="NLS11636.1"/>
    <property type="molecule type" value="Genomic_DNA"/>
</dbReference>
<organism evidence="1 2">
    <name type="scientific">Vibrio agarilyticus</name>
    <dbReference type="NCBI Taxonomy" id="2726741"/>
    <lineage>
        <taxon>Bacteria</taxon>
        <taxon>Pseudomonadati</taxon>
        <taxon>Pseudomonadota</taxon>
        <taxon>Gammaproteobacteria</taxon>
        <taxon>Vibrionales</taxon>
        <taxon>Vibrionaceae</taxon>
        <taxon>Vibrio</taxon>
    </lineage>
</organism>
<dbReference type="PIRSF" id="PIRSF028687">
    <property type="entry name" value="UCP028687"/>
    <property type="match status" value="1"/>
</dbReference>
<gene>
    <name evidence="1" type="primary">flgP</name>
    <name evidence="1" type="ORF">HGP28_01860</name>
</gene>
<evidence type="ECO:0000313" key="1">
    <source>
        <dbReference type="EMBL" id="NLS11636.1"/>
    </source>
</evidence>
<comment type="caution">
    <text evidence="1">The sequence shown here is derived from an EMBL/GenBank/DDBJ whole genome shotgun (WGS) entry which is preliminary data.</text>
</comment>
<sequence length="151" mass="17160">MGHKVRHIGLLLMALISAWLITGCQPLQQMREDEILVAVGYASVSEQVGRTPEEKQIRAMRASKIDAYRELAEQVYGMRISGRAELEDQRLGIETTSGAVDGVIRGAQVIRAYMVEDSYVTELRLDIRKMDKLRDFGEVQHVPEKRQQTLF</sequence>
<name>A0A7X8YFS2_9VIBR</name>
<reference evidence="1 2" key="1">
    <citation type="submission" date="2020-04" db="EMBL/GenBank/DDBJ databases">
        <title>Vibrio sp. SM6, a novel species isolated from seawater.</title>
        <authorList>
            <person name="Wang X."/>
        </authorList>
    </citation>
    <scope>NUCLEOTIDE SEQUENCE [LARGE SCALE GENOMIC DNA]</scope>
    <source>
        <strain evidence="1 2">SM6</strain>
    </source>
</reference>
<keyword evidence="1" id="KW-0966">Cell projection</keyword>
<keyword evidence="1" id="KW-0449">Lipoprotein</keyword>
<dbReference type="InterPro" id="IPR007293">
    <property type="entry name" value="FlgP"/>
</dbReference>
<keyword evidence="2" id="KW-1185">Reference proteome</keyword>
<protein>
    <submittedName>
        <fullName evidence="1">Flagellar assembly lipoprotein FlgP</fullName>
    </submittedName>
</protein>
<keyword evidence="1" id="KW-0969">Cilium</keyword>
<proteinExistence type="predicted"/>
<keyword evidence="1" id="KW-0282">Flagellum</keyword>
<dbReference type="AlphaFoldDB" id="A0A7X8YFS2"/>
<dbReference type="Proteomes" id="UP000535589">
    <property type="component" value="Unassembled WGS sequence"/>
</dbReference>
<dbReference type="PROSITE" id="PS51257">
    <property type="entry name" value="PROKAR_LIPOPROTEIN"/>
    <property type="match status" value="1"/>
</dbReference>
<accession>A0A7X8YFS2</accession>